<feature type="transmembrane region" description="Helical" evidence="7">
    <location>
        <begin position="192"/>
        <end position="210"/>
    </location>
</feature>
<evidence type="ECO:0000256" key="7">
    <source>
        <dbReference type="SAM" id="Phobius"/>
    </source>
</evidence>
<dbReference type="STRING" id="1679170.AC625_09205"/>
<dbReference type="Proteomes" id="UP000037146">
    <property type="component" value="Unassembled WGS sequence"/>
</dbReference>
<protein>
    <submittedName>
        <fullName evidence="8">Permease</fullName>
    </submittedName>
</protein>
<accession>A0A0K9H170</accession>
<evidence type="ECO:0000256" key="4">
    <source>
        <dbReference type="ARBA" id="ARBA00022692"/>
    </source>
</evidence>
<keyword evidence="4 7" id="KW-0812">Transmembrane</keyword>
<comment type="subcellular location">
    <subcellularLocation>
        <location evidence="1">Membrane</location>
        <topology evidence="1">Multi-pass membrane protein</topology>
    </subcellularLocation>
</comment>
<dbReference type="GO" id="GO:0005886">
    <property type="term" value="C:plasma membrane"/>
    <property type="evidence" value="ECO:0007669"/>
    <property type="project" value="TreeGrafter"/>
</dbReference>
<keyword evidence="5 7" id="KW-1133">Transmembrane helix</keyword>
<feature type="transmembrane region" description="Helical" evidence="7">
    <location>
        <begin position="337"/>
        <end position="353"/>
    </location>
</feature>
<reference evidence="9" key="1">
    <citation type="submission" date="2015-07" db="EMBL/GenBank/DDBJ databases">
        <title>Genome sequencing project for genomic taxonomy and phylogenomics of Bacillus-like bacteria.</title>
        <authorList>
            <person name="Liu B."/>
            <person name="Wang J."/>
            <person name="Zhu Y."/>
            <person name="Liu G."/>
            <person name="Chen Q."/>
            <person name="Chen Z."/>
            <person name="Lan J."/>
            <person name="Che J."/>
            <person name="Ge C."/>
            <person name="Shi H."/>
            <person name="Pan Z."/>
            <person name="Liu X."/>
        </authorList>
    </citation>
    <scope>NUCLEOTIDE SEQUENCE [LARGE SCALE GENOMIC DNA]</scope>
    <source>
        <strain evidence="9">FJAT-27997</strain>
    </source>
</reference>
<feature type="transmembrane region" description="Helical" evidence="7">
    <location>
        <begin position="46"/>
        <end position="68"/>
    </location>
</feature>
<organism evidence="8 9">
    <name type="scientific">Peribacillus loiseleuriae</name>
    <dbReference type="NCBI Taxonomy" id="1679170"/>
    <lineage>
        <taxon>Bacteria</taxon>
        <taxon>Bacillati</taxon>
        <taxon>Bacillota</taxon>
        <taxon>Bacilli</taxon>
        <taxon>Bacillales</taxon>
        <taxon>Bacillaceae</taxon>
        <taxon>Peribacillus</taxon>
    </lineage>
</organism>
<dbReference type="PANTHER" id="PTHR43337:SF2">
    <property type="entry name" value="XANTHINE_URACIL PERMEASE"/>
    <property type="match status" value="1"/>
</dbReference>
<feature type="transmembrane region" description="Helical" evidence="7">
    <location>
        <begin position="240"/>
        <end position="265"/>
    </location>
</feature>
<evidence type="ECO:0000256" key="6">
    <source>
        <dbReference type="ARBA" id="ARBA00023136"/>
    </source>
</evidence>
<comment type="similarity">
    <text evidence="2">Belongs to the nucleobase:cation symporter-2 (NCS2) (TC 2.A.40) family. Azg-like subfamily.</text>
</comment>
<evidence type="ECO:0000256" key="5">
    <source>
        <dbReference type="ARBA" id="ARBA00022989"/>
    </source>
</evidence>
<gene>
    <name evidence="8" type="ORF">AC625_09205</name>
</gene>
<evidence type="ECO:0000256" key="1">
    <source>
        <dbReference type="ARBA" id="ARBA00004141"/>
    </source>
</evidence>
<evidence type="ECO:0000313" key="9">
    <source>
        <dbReference type="Proteomes" id="UP000037146"/>
    </source>
</evidence>
<feature type="transmembrane region" description="Helical" evidence="7">
    <location>
        <begin position="365"/>
        <end position="392"/>
    </location>
</feature>
<dbReference type="InterPro" id="IPR045018">
    <property type="entry name" value="Azg-like"/>
</dbReference>
<feature type="transmembrane region" description="Helical" evidence="7">
    <location>
        <begin position="167"/>
        <end position="185"/>
    </location>
</feature>
<evidence type="ECO:0000256" key="3">
    <source>
        <dbReference type="ARBA" id="ARBA00022448"/>
    </source>
</evidence>
<feature type="transmembrane region" description="Helical" evidence="7">
    <location>
        <begin position="18"/>
        <end position="39"/>
    </location>
</feature>
<dbReference type="PATRIC" id="fig|1679170.3.peg.2028"/>
<keyword evidence="6 7" id="KW-0472">Membrane</keyword>
<dbReference type="AlphaFoldDB" id="A0A0K9H170"/>
<dbReference type="EMBL" id="LFZW01000001">
    <property type="protein sequence ID" value="KMY52287.1"/>
    <property type="molecule type" value="Genomic_DNA"/>
</dbReference>
<dbReference type="Pfam" id="PF00860">
    <property type="entry name" value="Xan_ur_permease"/>
    <property type="match status" value="1"/>
</dbReference>
<keyword evidence="3" id="KW-0813">Transport</keyword>
<proteinExistence type="inferred from homology"/>
<keyword evidence="9" id="KW-1185">Reference proteome</keyword>
<comment type="caution">
    <text evidence="8">The sequence shown here is derived from an EMBL/GenBank/DDBJ whole genome shotgun (WGS) entry which is preliminary data.</text>
</comment>
<evidence type="ECO:0000256" key="2">
    <source>
        <dbReference type="ARBA" id="ARBA00005697"/>
    </source>
</evidence>
<sequence length="422" mass="45215">MQRWFDIQDHETTLKKEAIAGITSFITVSYIIIVNASFLEQAGIPYNAAVMATIITSFVGCMIMGFWANAPIVLAPGMGINAFFSYSMVQSMGLSWQEALAVVFTSGIIFALIAFSPLALVLSRAVPQSLKEAIVVGLGFFLTFIGLQKGGIVTASDTTFVKLGDLSNPHTIVTFLTLTITVILFSRNVKGSFLLSIVVGSVISALFGLVDLNDVKYSEVSFGSYKSVLGAMSFESITSLAFWIATFSLTMVIVFENMGALYGLLQQPVKFRRSYKVSAVSTITAGIFGTSPTIATVESAAGIAVGGKTGITAIVAGILFLPAILFIPVLKIIPENVIAPVLIVVGSLMIQNIQKIELKDFSEAFPAFLIIALIPLSYSIVDGIAFGFIAYPLLKLALGRKNEVSFPLVLIAFLFLLNFVLS</sequence>
<feature type="transmembrane region" description="Helical" evidence="7">
    <location>
        <begin position="99"/>
        <end position="122"/>
    </location>
</feature>
<feature type="transmembrane region" description="Helical" evidence="7">
    <location>
        <begin position="134"/>
        <end position="155"/>
    </location>
</feature>
<feature type="transmembrane region" description="Helical" evidence="7">
    <location>
        <begin position="309"/>
        <end position="330"/>
    </location>
</feature>
<feature type="transmembrane region" description="Helical" evidence="7">
    <location>
        <begin position="404"/>
        <end position="421"/>
    </location>
</feature>
<dbReference type="InterPro" id="IPR006043">
    <property type="entry name" value="NCS2"/>
</dbReference>
<dbReference type="PANTHER" id="PTHR43337">
    <property type="entry name" value="XANTHINE/URACIL PERMEASE C887.17-RELATED"/>
    <property type="match status" value="1"/>
</dbReference>
<dbReference type="GO" id="GO:0005345">
    <property type="term" value="F:purine nucleobase transmembrane transporter activity"/>
    <property type="evidence" value="ECO:0007669"/>
    <property type="project" value="TreeGrafter"/>
</dbReference>
<evidence type="ECO:0000313" key="8">
    <source>
        <dbReference type="EMBL" id="KMY52287.1"/>
    </source>
</evidence>
<name>A0A0K9H170_9BACI</name>
<feature type="transmembrane region" description="Helical" evidence="7">
    <location>
        <begin position="277"/>
        <end position="297"/>
    </location>
</feature>